<dbReference type="InterPro" id="IPR039374">
    <property type="entry name" value="SIP_fam"/>
</dbReference>
<dbReference type="InterPro" id="IPR017938">
    <property type="entry name" value="Riboflavin_synthase-like_b-brl"/>
</dbReference>
<evidence type="ECO:0000313" key="2">
    <source>
        <dbReference type="EMBL" id="KAA9134856.1"/>
    </source>
</evidence>
<protein>
    <submittedName>
        <fullName evidence="2">Siderophore-interacting protein</fullName>
    </submittedName>
</protein>
<dbReference type="GO" id="GO:0016491">
    <property type="term" value="F:oxidoreductase activity"/>
    <property type="evidence" value="ECO:0007669"/>
    <property type="project" value="InterPro"/>
</dbReference>
<dbReference type="EMBL" id="VYUY01000006">
    <property type="protein sequence ID" value="KAA9134856.1"/>
    <property type="molecule type" value="Genomic_DNA"/>
</dbReference>
<proteinExistence type="predicted"/>
<feature type="domain" description="FAD-binding FR-type" evidence="1">
    <location>
        <begin position="12"/>
        <end position="137"/>
    </location>
</feature>
<dbReference type="InterPro" id="IPR017927">
    <property type="entry name" value="FAD-bd_FR_type"/>
</dbReference>
<reference evidence="3" key="1">
    <citation type="submission" date="2019-09" db="EMBL/GenBank/DDBJ databases">
        <title>Mumia zhuanghuii sp. nov. isolated from the intestinal contents of plateau pika (Ochotona curzoniae) in the Qinghai-Tibet plateau of China.</title>
        <authorList>
            <person name="Tian Z."/>
        </authorList>
    </citation>
    <scope>NUCLEOTIDE SEQUENCE [LARGE SCALE GENOMIC DNA]</scope>
    <source>
        <strain evidence="3">L-033</strain>
    </source>
</reference>
<dbReference type="Pfam" id="PF08021">
    <property type="entry name" value="FAD_binding_9"/>
    <property type="match status" value="1"/>
</dbReference>
<organism evidence="2 3">
    <name type="scientific">Microbacterium caowuchunii</name>
    <dbReference type="NCBI Taxonomy" id="2614638"/>
    <lineage>
        <taxon>Bacteria</taxon>
        <taxon>Bacillati</taxon>
        <taxon>Actinomycetota</taxon>
        <taxon>Actinomycetes</taxon>
        <taxon>Micrococcales</taxon>
        <taxon>Microbacteriaceae</taxon>
        <taxon>Microbacterium</taxon>
    </lineage>
</organism>
<evidence type="ECO:0000313" key="3">
    <source>
        <dbReference type="Proteomes" id="UP000326838"/>
    </source>
</evidence>
<sequence length="274" mass="29605">MTPSPTRVRRPSVQLTLEVVATTWLSPGLVRVSLGGEQVSLIPERPETDQYSKLFFPPAGSTLQPPYDLAALRDQVPFEQLPTVRTYTIRRVDRERRLLDIDFVVHGDTGVAGPWAAAAKPGDSLTMSSPGAGYSPDLSADHRILIGDESAVPAIAAALESLPAGTSATVLLEARSPEHRIGMPEAGPVTWIDEDHAQPGKNLVAAVEALEWPSGRVQVFAHGERGAMKSLRPILTARGVQRSDLSLSAYWALGRTEDAFQSEKRTPAGKIFED</sequence>
<dbReference type="PROSITE" id="PS51384">
    <property type="entry name" value="FAD_FR"/>
    <property type="match status" value="1"/>
</dbReference>
<dbReference type="Gene3D" id="3.40.50.80">
    <property type="entry name" value="Nucleotide-binding domain of ferredoxin-NADP reductase (FNR) module"/>
    <property type="match status" value="1"/>
</dbReference>
<comment type="caution">
    <text evidence="2">The sequence shown here is derived from an EMBL/GenBank/DDBJ whole genome shotgun (WGS) entry which is preliminary data.</text>
</comment>
<dbReference type="Proteomes" id="UP000326838">
    <property type="component" value="Unassembled WGS sequence"/>
</dbReference>
<dbReference type="Gene3D" id="2.40.30.10">
    <property type="entry name" value="Translation factors"/>
    <property type="match status" value="1"/>
</dbReference>
<dbReference type="PANTHER" id="PTHR30157">
    <property type="entry name" value="FERRIC REDUCTASE, NADPH-DEPENDENT"/>
    <property type="match status" value="1"/>
</dbReference>
<dbReference type="CDD" id="cd06193">
    <property type="entry name" value="siderophore_interacting"/>
    <property type="match status" value="1"/>
</dbReference>
<dbReference type="RefSeq" id="WP_150892212.1">
    <property type="nucleotide sequence ID" value="NZ_VYUY01000006.1"/>
</dbReference>
<dbReference type="Pfam" id="PF04954">
    <property type="entry name" value="SIP"/>
    <property type="match status" value="1"/>
</dbReference>
<name>A0A5N0TLL6_9MICO</name>
<dbReference type="InterPro" id="IPR039261">
    <property type="entry name" value="FNR_nucleotide-bd"/>
</dbReference>
<dbReference type="InterPro" id="IPR013113">
    <property type="entry name" value="SIP_FAD-bd"/>
</dbReference>
<evidence type="ECO:0000259" key="1">
    <source>
        <dbReference type="PROSITE" id="PS51384"/>
    </source>
</evidence>
<dbReference type="InterPro" id="IPR007037">
    <property type="entry name" value="SIP_rossman_dom"/>
</dbReference>
<gene>
    <name evidence="2" type="ORF">F6B40_03935</name>
</gene>
<keyword evidence="3" id="KW-1185">Reference proteome</keyword>
<accession>A0A5N0TLL6</accession>
<dbReference type="AlphaFoldDB" id="A0A5N0TLL6"/>
<dbReference type="PANTHER" id="PTHR30157:SF0">
    <property type="entry name" value="NADPH-DEPENDENT FERRIC-CHELATE REDUCTASE"/>
    <property type="match status" value="1"/>
</dbReference>
<dbReference type="SUPFAM" id="SSF63380">
    <property type="entry name" value="Riboflavin synthase domain-like"/>
    <property type="match status" value="1"/>
</dbReference>